<dbReference type="EMBL" id="MFAQ01000002">
    <property type="protein sequence ID" value="OGD84130.1"/>
    <property type="molecule type" value="Genomic_DNA"/>
</dbReference>
<organism evidence="1 2">
    <name type="scientific">Candidatus Collierbacteria bacterium RIFOXYD1_FULL_40_9</name>
    <dbReference type="NCBI Taxonomy" id="1817731"/>
    <lineage>
        <taxon>Bacteria</taxon>
        <taxon>Candidatus Collieribacteriota</taxon>
    </lineage>
</organism>
<reference evidence="1 2" key="1">
    <citation type="journal article" date="2016" name="Nat. Commun.">
        <title>Thousands of microbial genomes shed light on interconnected biogeochemical processes in an aquifer system.</title>
        <authorList>
            <person name="Anantharaman K."/>
            <person name="Brown C.T."/>
            <person name="Hug L.A."/>
            <person name="Sharon I."/>
            <person name="Castelle C.J."/>
            <person name="Probst A.J."/>
            <person name="Thomas B.C."/>
            <person name="Singh A."/>
            <person name="Wilkins M.J."/>
            <person name="Karaoz U."/>
            <person name="Brodie E.L."/>
            <person name="Williams K.H."/>
            <person name="Hubbard S.S."/>
            <person name="Banfield J.F."/>
        </authorList>
    </citation>
    <scope>NUCLEOTIDE SEQUENCE [LARGE SCALE GENOMIC DNA]</scope>
</reference>
<evidence type="ECO:0000313" key="1">
    <source>
        <dbReference type="EMBL" id="OGD84130.1"/>
    </source>
</evidence>
<protein>
    <submittedName>
        <fullName evidence="1">Uncharacterized protein</fullName>
    </submittedName>
</protein>
<proteinExistence type="predicted"/>
<sequence>MTPSKWTESQKRYALSPKGLIARKKYQSSEKAKECRRRYQLKRKARLAEAKQIVEAPQVQVTQEVDKIEKESAPKTKQ</sequence>
<dbReference type="AlphaFoldDB" id="A0A1F5FWZ2"/>
<gene>
    <name evidence="1" type="ORF">A2572_03325</name>
</gene>
<name>A0A1F5FWZ2_9BACT</name>
<comment type="caution">
    <text evidence="1">The sequence shown here is derived from an EMBL/GenBank/DDBJ whole genome shotgun (WGS) entry which is preliminary data.</text>
</comment>
<accession>A0A1F5FWZ2</accession>
<dbReference type="Proteomes" id="UP000179237">
    <property type="component" value="Unassembled WGS sequence"/>
</dbReference>
<evidence type="ECO:0000313" key="2">
    <source>
        <dbReference type="Proteomes" id="UP000179237"/>
    </source>
</evidence>